<sequence>MFEHFTRHTLNVNGIPIHFVQGGTGFPLLLLHGYPQTHVMWHKIAPSLAQKFTVIAPDLRGYGDSYKPKDAPDHSNYSKRVVAADLVNLMALLGKKEFYLIGHDRGARVAHRLTLDYPKKVKKLGLLDIIPTYDVFHLADQELSTVYYHWFFLIQPYPFPETLIGSNPHYYLEHCLKSWGRDFTAFTPEALAEYHRCFQDPMMIHGTCSDYRAAATIDLEHDQLERDKKIECPLLILWGKQGFLEKKYNVLELWQQRAINVTGKAINCGHFLAEESPVDTEQAIYGFLE</sequence>
<keyword evidence="4" id="KW-1185">Reference proteome</keyword>
<dbReference type="InterPro" id="IPR000639">
    <property type="entry name" value="Epox_hydrolase-like"/>
</dbReference>
<evidence type="ECO:0000313" key="3">
    <source>
        <dbReference type="EMBL" id="PSF36029.1"/>
    </source>
</evidence>
<reference evidence="3 4" key="2">
    <citation type="submission" date="2018-03" db="EMBL/GenBank/DDBJ databases">
        <authorList>
            <person name="Keele B.F."/>
        </authorList>
    </citation>
    <scope>NUCLEOTIDE SEQUENCE [LARGE SCALE GENOMIC DNA]</scope>
    <source>
        <strain evidence="3 4">CCALA 016</strain>
    </source>
</reference>
<dbReference type="GO" id="GO:0016787">
    <property type="term" value="F:hydrolase activity"/>
    <property type="evidence" value="ECO:0007669"/>
    <property type="project" value="UniProtKB-KW"/>
</dbReference>
<reference evidence="3 4" key="1">
    <citation type="submission" date="2018-03" db="EMBL/GenBank/DDBJ databases">
        <title>The ancient ancestry and fast evolution of plastids.</title>
        <authorList>
            <person name="Moore K.R."/>
            <person name="Magnabosco C."/>
            <person name="Momper L."/>
            <person name="Gold D.A."/>
            <person name="Bosak T."/>
            <person name="Fournier G.P."/>
        </authorList>
    </citation>
    <scope>NUCLEOTIDE SEQUENCE [LARGE SCALE GENOMIC DNA]</scope>
    <source>
        <strain evidence="3 4">CCALA 016</strain>
    </source>
</reference>
<keyword evidence="1 3" id="KW-0378">Hydrolase</keyword>
<dbReference type="AlphaFoldDB" id="A0A2T1LVY9"/>
<dbReference type="EMBL" id="PXOH01000016">
    <property type="protein sequence ID" value="PSF36029.1"/>
    <property type="molecule type" value="Genomic_DNA"/>
</dbReference>
<proteinExistence type="predicted"/>
<comment type="caution">
    <text evidence="3">The sequence shown here is derived from an EMBL/GenBank/DDBJ whole genome shotgun (WGS) entry which is preliminary data.</text>
</comment>
<dbReference type="PANTHER" id="PTHR43329">
    <property type="entry name" value="EPOXIDE HYDROLASE"/>
    <property type="match status" value="1"/>
</dbReference>
<evidence type="ECO:0000259" key="2">
    <source>
        <dbReference type="Pfam" id="PF00561"/>
    </source>
</evidence>
<dbReference type="Gene3D" id="3.40.50.1820">
    <property type="entry name" value="alpha/beta hydrolase"/>
    <property type="match status" value="1"/>
</dbReference>
<dbReference type="OrthoDB" id="9808398at2"/>
<gene>
    <name evidence="3" type="ORF">C7H19_14905</name>
</gene>
<dbReference type="InterPro" id="IPR000073">
    <property type="entry name" value="AB_hydrolase_1"/>
</dbReference>
<dbReference type="Proteomes" id="UP000239001">
    <property type="component" value="Unassembled WGS sequence"/>
</dbReference>
<evidence type="ECO:0000313" key="4">
    <source>
        <dbReference type="Proteomes" id="UP000239001"/>
    </source>
</evidence>
<accession>A0A2T1LVY9</accession>
<dbReference type="PRINTS" id="PR00111">
    <property type="entry name" value="ABHYDROLASE"/>
</dbReference>
<name>A0A2T1LVY9_9CHRO</name>
<protein>
    <submittedName>
        <fullName evidence="3">Alpha/beta hydrolase</fullName>
    </submittedName>
</protein>
<feature type="domain" description="AB hydrolase-1" evidence="2">
    <location>
        <begin position="27"/>
        <end position="276"/>
    </location>
</feature>
<dbReference type="SUPFAM" id="SSF53474">
    <property type="entry name" value="alpha/beta-Hydrolases"/>
    <property type="match status" value="1"/>
</dbReference>
<dbReference type="InterPro" id="IPR029058">
    <property type="entry name" value="AB_hydrolase_fold"/>
</dbReference>
<evidence type="ECO:0000256" key="1">
    <source>
        <dbReference type="ARBA" id="ARBA00022801"/>
    </source>
</evidence>
<dbReference type="Pfam" id="PF00561">
    <property type="entry name" value="Abhydrolase_1"/>
    <property type="match status" value="1"/>
</dbReference>
<dbReference type="RefSeq" id="WP_106457676.1">
    <property type="nucleotide sequence ID" value="NZ_PXOH01000016.1"/>
</dbReference>
<organism evidence="3 4">
    <name type="scientific">Aphanothece hegewaldii CCALA 016</name>
    <dbReference type="NCBI Taxonomy" id="2107694"/>
    <lineage>
        <taxon>Bacteria</taxon>
        <taxon>Bacillati</taxon>
        <taxon>Cyanobacteriota</taxon>
        <taxon>Cyanophyceae</taxon>
        <taxon>Oscillatoriophycideae</taxon>
        <taxon>Chroococcales</taxon>
        <taxon>Aphanothecaceae</taxon>
        <taxon>Aphanothece</taxon>
    </lineage>
</organism>
<dbReference type="PRINTS" id="PR00412">
    <property type="entry name" value="EPOXHYDRLASE"/>
</dbReference>